<feature type="transmembrane region" description="Helical" evidence="2">
    <location>
        <begin position="213"/>
        <end position="232"/>
    </location>
</feature>
<dbReference type="InterPro" id="IPR036179">
    <property type="entry name" value="Ig-like_dom_sf"/>
</dbReference>
<keyword evidence="2" id="KW-0812">Transmembrane</keyword>
<dbReference type="SUPFAM" id="SSF48726">
    <property type="entry name" value="Immunoglobulin"/>
    <property type="match status" value="1"/>
</dbReference>
<feature type="region of interest" description="Disordered" evidence="1">
    <location>
        <begin position="148"/>
        <end position="202"/>
    </location>
</feature>
<keyword evidence="5" id="KW-1185">Reference proteome</keyword>
<evidence type="ECO:0000256" key="3">
    <source>
        <dbReference type="SAM" id="SignalP"/>
    </source>
</evidence>
<dbReference type="Proteomes" id="UP000515150">
    <property type="component" value="Chromosome 2"/>
</dbReference>
<evidence type="ECO:0000259" key="4">
    <source>
        <dbReference type="PROSITE" id="PS50835"/>
    </source>
</evidence>
<organism evidence="5 6">
    <name type="scientific">Betta splendens</name>
    <name type="common">Siamese fighting fish</name>
    <dbReference type="NCBI Taxonomy" id="158456"/>
    <lineage>
        <taxon>Eukaryota</taxon>
        <taxon>Metazoa</taxon>
        <taxon>Chordata</taxon>
        <taxon>Craniata</taxon>
        <taxon>Vertebrata</taxon>
        <taxon>Euteleostomi</taxon>
        <taxon>Actinopterygii</taxon>
        <taxon>Neopterygii</taxon>
        <taxon>Teleostei</taxon>
        <taxon>Neoteleostei</taxon>
        <taxon>Acanthomorphata</taxon>
        <taxon>Anabantaria</taxon>
        <taxon>Anabantiformes</taxon>
        <taxon>Anabantoidei</taxon>
        <taxon>Osphronemidae</taxon>
        <taxon>Betta</taxon>
    </lineage>
</organism>
<feature type="chain" id="PRO_5040963351" evidence="3">
    <location>
        <begin position="22"/>
        <end position="281"/>
    </location>
</feature>
<dbReference type="RefSeq" id="XP_055369165.1">
    <property type="nucleotide sequence ID" value="XM_055513190.1"/>
</dbReference>
<feature type="signal peptide" evidence="3">
    <location>
        <begin position="1"/>
        <end position="21"/>
    </location>
</feature>
<dbReference type="PROSITE" id="PS50835">
    <property type="entry name" value="IG_LIKE"/>
    <property type="match status" value="1"/>
</dbReference>
<proteinExistence type="predicted"/>
<feature type="compositionally biased region" description="Basic residues" evidence="1">
    <location>
        <begin position="180"/>
        <end position="190"/>
    </location>
</feature>
<dbReference type="CDD" id="cd00096">
    <property type="entry name" value="Ig"/>
    <property type="match status" value="1"/>
</dbReference>
<reference evidence="6" key="1">
    <citation type="submission" date="2025-08" db="UniProtKB">
        <authorList>
            <consortium name="RefSeq"/>
        </authorList>
    </citation>
    <scope>IDENTIFICATION</scope>
</reference>
<keyword evidence="2" id="KW-0472">Membrane</keyword>
<keyword evidence="2" id="KW-1133">Transmembrane helix</keyword>
<evidence type="ECO:0000313" key="6">
    <source>
        <dbReference type="RefSeq" id="XP_055369165.1"/>
    </source>
</evidence>
<dbReference type="AlphaFoldDB" id="A0A9W2Y5Q8"/>
<feature type="region of interest" description="Disordered" evidence="1">
    <location>
        <begin position="239"/>
        <end position="281"/>
    </location>
</feature>
<dbReference type="Gene3D" id="2.60.40.10">
    <property type="entry name" value="Immunoglobulins"/>
    <property type="match status" value="1"/>
</dbReference>
<dbReference type="GeneID" id="114851354"/>
<evidence type="ECO:0000256" key="1">
    <source>
        <dbReference type="SAM" id="MobiDB-lite"/>
    </source>
</evidence>
<accession>A0A9W2Y5Q8</accession>
<protein>
    <submittedName>
        <fullName evidence="6">Uncharacterized protein LOC114851354 isoform X1</fullName>
    </submittedName>
</protein>
<sequence>MILIMFLCVCVCVCSVSLTDGCQCSVVSQSEKMQLLLLVCLLAYGSWGVPDKLVVTQTPAVSVTEWGAANISCCWTGTFDRLSVIWLKNETQFDSEIVLSKPDVHCTVLSFRKITRKQSGTYICSVTLVIPFYEKAEGNGTVVTVLAREDPEDSRDADSDRSGEIPESRGKTDDSSAAGRGKRIVLQKNRKGTDDVPYEKTAAGDPREDVLTFIMRSLPILALFLTFIYLYCSWSKAQSHTPAAPENEPTSGQTSDQDQEEEESAAISNVKGKEENTISED</sequence>
<keyword evidence="3" id="KW-0732">Signal</keyword>
<dbReference type="InterPro" id="IPR013783">
    <property type="entry name" value="Ig-like_fold"/>
</dbReference>
<feature type="compositionally biased region" description="Basic and acidic residues" evidence="1">
    <location>
        <begin position="154"/>
        <end position="174"/>
    </location>
</feature>
<gene>
    <name evidence="6" type="primary">LOC114851354</name>
</gene>
<evidence type="ECO:0000256" key="2">
    <source>
        <dbReference type="SAM" id="Phobius"/>
    </source>
</evidence>
<dbReference type="InterPro" id="IPR007110">
    <property type="entry name" value="Ig-like_dom"/>
</dbReference>
<evidence type="ECO:0000313" key="5">
    <source>
        <dbReference type="Proteomes" id="UP000515150"/>
    </source>
</evidence>
<dbReference type="OrthoDB" id="10012075at2759"/>
<name>A0A9W2Y5Q8_BETSP</name>
<feature type="compositionally biased region" description="Basic and acidic residues" evidence="1">
    <location>
        <begin position="271"/>
        <end position="281"/>
    </location>
</feature>
<feature type="domain" description="Ig-like" evidence="4">
    <location>
        <begin position="50"/>
        <end position="127"/>
    </location>
</feature>